<feature type="compositionally biased region" description="Polar residues" evidence="10">
    <location>
        <begin position="405"/>
        <end position="414"/>
    </location>
</feature>
<feature type="region of interest" description="Disordered" evidence="10">
    <location>
        <begin position="133"/>
        <end position="159"/>
    </location>
</feature>
<keyword evidence="4" id="KW-0862">Zinc</keyword>
<dbReference type="GO" id="GO:0008270">
    <property type="term" value="F:zinc ion binding"/>
    <property type="evidence" value="ECO:0007669"/>
    <property type="project" value="UniProtKB-KW"/>
</dbReference>
<dbReference type="PROSITE" id="PS51141">
    <property type="entry name" value="ZF_SBP"/>
    <property type="match status" value="1"/>
</dbReference>
<feature type="compositionally biased region" description="Low complexity" evidence="10">
    <location>
        <begin position="453"/>
        <end position="468"/>
    </location>
</feature>
<evidence type="ECO:0000256" key="9">
    <source>
        <dbReference type="PROSITE-ProRule" id="PRU00470"/>
    </source>
</evidence>
<dbReference type="Gene3D" id="1.25.40.20">
    <property type="entry name" value="Ankyrin repeat-containing domain"/>
    <property type="match status" value="1"/>
</dbReference>
<feature type="region of interest" description="Disordered" evidence="10">
    <location>
        <begin position="230"/>
        <end position="261"/>
    </location>
</feature>
<dbReference type="EMBL" id="JAJJMB010007130">
    <property type="protein sequence ID" value="KAI3931995.1"/>
    <property type="molecule type" value="Genomic_DNA"/>
</dbReference>
<dbReference type="PANTHER" id="PTHR31251:SF110">
    <property type="entry name" value="SQUAMOSA PROMOTER-BINDING-LIKE PROTEIN 14"/>
    <property type="match status" value="1"/>
</dbReference>
<dbReference type="InterPro" id="IPR044817">
    <property type="entry name" value="SBP-like"/>
</dbReference>
<keyword evidence="13" id="KW-1185">Reference proteome</keyword>
<accession>A0AAD4XPS1</accession>
<dbReference type="Proteomes" id="UP001202328">
    <property type="component" value="Unassembled WGS sequence"/>
</dbReference>
<gene>
    <name evidence="12" type="ORF">MKW98_012405</name>
</gene>
<feature type="compositionally biased region" description="Basic residues" evidence="10">
    <location>
        <begin position="230"/>
        <end position="239"/>
    </location>
</feature>
<dbReference type="GO" id="GO:0005634">
    <property type="term" value="C:nucleus"/>
    <property type="evidence" value="ECO:0007669"/>
    <property type="project" value="UniProtKB-SubCell"/>
</dbReference>
<keyword evidence="2" id="KW-0479">Metal-binding</keyword>
<sequence>MEDVGAQIAHPMYIHQSLPGRFCEAPNMARKRDLPWQSPMFIQQQQQQQQFQQQQQQRFQNSKGNWNPNGWNWDHVTFVGKPSDAEVMQIRPAATPMVVQEQKSKVEESRIPVAMKKDSVDEENLTLKLGGDLYSTEDNASRPNKRVRSGSPGGGGGAAGGNYPMCQVDDCKGDLSNAKDYHRRHKVCEVHSKTTKALVGKQMQRFCQQCSRFHPLSEFDEGKRSCRRRLAGHNRRRRKTQPEDVSSRMVIPGNQDNPSNGNLDVVNLLTAIARLQGNNAEKSVPDKDRLIQILSKMATPPVPSNSVTRNSLPGNFDLNVSQEVSSEHQNKMTGGRNTPAPSTMDMLTVLSTLAASSPDALAFLSQRSSISSENDKTKVNCLEKAADQNLPRQPVPGFSSAGGERSSTSYQSPVEVSDGHAQGTQPSLQLQLFSSSPENDSPPKMGSAYKYFSSDSSNPMESPSSSPPVVQKFFPMQMTSEIMKHERMSISGEDNGVVEASTTRGWSSPLELFKGPKGRVENRSVQNLPYQGGYASSSGSDHSPSSSNSDAQNRTGRIIFKLFDKDPSSFPGTLRNQILEWLSHSPSEMESYIRPGCVILSIYVSMPCTAWDQLQEDLLQRVNFLVRDLDPGFWSNGRFLVHTDRQLASHKDGKIRLCKSWRTWSAPEIMSVSPLAVVCGQETSLMLRGRNLSVPGTKIHCTYKGGYLSKEVLGSEGTVYDDTSSESFDFPSGFPTVLGRCFIEVENGFKGNSFPVIIADAAMCHELRLLEFEFKEDGRVGDNASEDQMQDSECPRSREDCLYFLNELGWLFQRMNSTYSDCTSFSHTRFKFLITFSVERDWCTLIKTLLDILVERNTGKDGLSKDSLEMLSEVHLLNRAVKRKCRKMVDLLIHYFVSSSTDSSKKYLFPPNQTGPGGITPLHLAACTLDSKEMVDALTNDPQEIGLNCWNSLLDTNGQSPFAYASARNNHYYNRLVSRKLIDRKRGQVSISVMEEDTSLDNSWIVAEESVKAAPHPTETKPCGKCSIAATRYYKRMPGYQGLLHRPYVHSMLAIAAVCVCVCLFLRGSPDIGSVAPFKWENLHFGTS</sequence>
<evidence type="ECO:0000256" key="3">
    <source>
        <dbReference type="ARBA" id="ARBA00022771"/>
    </source>
</evidence>
<feature type="domain" description="SBP-type" evidence="11">
    <location>
        <begin position="163"/>
        <end position="240"/>
    </location>
</feature>
<evidence type="ECO:0000259" key="11">
    <source>
        <dbReference type="PROSITE" id="PS51141"/>
    </source>
</evidence>
<evidence type="ECO:0000256" key="7">
    <source>
        <dbReference type="ARBA" id="ARBA00023163"/>
    </source>
</evidence>
<keyword evidence="5" id="KW-0805">Transcription regulation</keyword>
<feature type="region of interest" description="Disordered" evidence="10">
    <location>
        <begin position="384"/>
        <end position="471"/>
    </location>
</feature>
<dbReference type="Pfam" id="PF26102">
    <property type="entry name" value="Ig_SPL7"/>
    <property type="match status" value="1"/>
</dbReference>
<evidence type="ECO:0000256" key="6">
    <source>
        <dbReference type="ARBA" id="ARBA00023125"/>
    </source>
</evidence>
<dbReference type="GO" id="GO:0003677">
    <property type="term" value="F:DNA binding"/>
    <property type="evidence" value="ECO:0007669"/>
    <property type="project" value="UniProtKB-KW"/>
</dbReference>
<keyword evidence="3 9" id="KW-0863">Zinc-finger</keyword>
<dbReference type="FunFam" id="4.10.1100.10:FF:000001">
    <property type="entry name" value="Squamosa promoter-binding-like protein 14"/>
    <property type="match status" value="1"/>
</dbReference>
<feature type="compositionally biased region" description="Low complexity" evidence="10">
    <location>
        <begin position="536"/>
        <end position="549"/>
    </location>
</feature>
<dbReference type="PANTHER" id="PTHR31251">
    <property type="entry name" value="SQUAMOSA PROMOTER-BINDING-LIKE PROTEIN 4"/>
    <property type="match status" value="1"/>
</dbReference>
<dbReference type="InterPro" id="IPR036770">
    <property type="entry name" value="Ankyrin_rpt-contain_sf"/>
</dbReference>
<organism evidence="12 13">
    <name type="scientific">Papaver atlanticum</name>
    <dbReference type="NCBI Taxonomy" id="357466"/>
    <lineage>
        <taxon>Eukaryota</taxon>
        <taxon>Viridiplantae</taxon>
        <taxon>Streptophyta</taxon>
        <taxon>Embryophyta</taxon>
        <taxon>Tracheophyta</taxon>
        <taxon>Spermatophyta</taxon>
        <taxon>Magnoliopsida</taxon>
        <taxon>Ranunculales</taxon>
        <taxon>Papaveraceae</taxon>
        <taxon>Papaveroideae</taxon>
        <taxon>Papaver</taxon>
    </lineage>
</organism>
<evidence type="ECO:0000256" key="8">
    <source>
        <dbReference type="ARBA" id="ARBA00023242"/>
    </source>
</evidence>
<dbReference type="SUPFAM" id="SSF103612">
    <property type="entry name" value="SBT domain"/>
    <property type="match status" value="1"/>
</dbReference>
<keyword evidence="6" id="KW-0238">DNA-binding</keyword>
<dbReference type="InterPro" id="IPR036893">
    <property type="entry name" value="SBP_sf"/>
</dbReference>
<dbReference type="Gene3D" id="4.10.1100.10">
    <property type="entry name" value="Transcription factor, SBP-box domain"/>
    <property type="match status" value="1"/>
</dbReference>
<evidence type="ECO:0000256" key="4">
    <source>
        <dbReference type="ARBA" id="ARBA00022833"/>
    </source>
</evidence>
<evidence type="ECO:0000256" key="5">
    <source>
        <dbReference type="ARBA" id="ARBA00023015"/>
    </source>
</evidence>
<evidence type="ECO:0000256" key="10">
    <source>
        <dbReference type="SAM" id="MobiDB-lite"/>
    </source>
</evidence>
<evidence type="ECO:0000256" key="1">
    <source>
        <dbReference type="ARBA" id="ARBA00004123"/>
    </source>
</evidence>
<comment type="caution">
    <text evidence="12">The sequence shown here is derived from an EMBL/GenBank/DDBJ whole genome shotgun (WGS) entry which is preliminary data.</text>
</comment>
<feature type="compositionally biased region" description="Low complexity" evidence="10">
    <location>
        <begin position="425"/>
        <end position="437"/>
    </location>
</feature>
<feature type="region of interest" description="Disordered" evidence="10">
    <location>
        <begin position="529"/>
        <end position="551"/>
    </location>
</feature>
<reference evidence="12" key="1">
    <citation type="submission" date="2022-04" db="EMBL/GenBank/DDBJ databases">
        <title>A functionally conserved STORR gene fusion in Papaver species that diverged 16.8 million years ago.</title>
        <authorList>
            <person name="Catania T."/>
        </authorList>
    </citation>
    <scope>NUCLEOTIDE SEQUENCE</scope>
    <source>
        <strain evidence="12">S-188037</strain>
    </source>
</reference>
<evidence type="ECO:0000313" key="12">
    <source>
        <dbReference type="EMBL" id="KAI3931995.1"/>
    </source>
</evidence>
<keyword evidence="8" id="KW-0539">Nucleus</keyword>
<dbReference type="Pfam" id="PF03110">
    <property type="entry name" value="SBP"/>
    <property type="match status" value="1"/>
</dbReference>
<keyword evidence="7" id="KW-0804">Transcription</keyword>
<dbReference type="AlphaFoldDB" id="A0AAD4XPS1"/>
<dbReference type="SUPFAM" id="SSF48403">
    <property type="entry name" value="Ankyrin repeat"/>
    <property type="match status" value="1"/>
</dbReference>
<name>A0AAD4XPS1_9MAGN</name>
<evidence type="ECO:0000313" key="13">
    <source>
        <dbReference type="Proteomes" id="UP001202328"/>
    </source>
</evidence>
<dbReference type="InterPro" id="IPR004333">
    <property type="entry name" value="SBP_dom"/>
</dbReference>
<proteinExistence type="predicted"/>
<comment type="subcellular location">
    <subcellularLocation>
        <location evidence="1">Nucleus</location>
    </subcellularLocation>
</comment>
<protein>
    <recommendedName>
        <fullName evidence="11">SBP-type domain-containing protein</fullName>
    </recommendedName>
</protein>
<evidence type="ECO:0000256" key="2">
    <source>
        <dbReference type="ARBA" id="ARBA00022723"/>
    </source>
</evidence>